<feature type="transmembrane region" description="Helical" evidence="2">
    <location>
        <begin position="301"/>
        <end position="324"/>
    </location>
</feature>
<feature type="region of interest" description="Disordered" evidence="1">
    <location>
        <begin position="460"/>
        <end position="484"/>
    </location>
</feature>
<gene>
    <name evidence="3" type="ORF">GCM10023093_29770</name>
</gene>
<dbReference type="RefSeq" id="WP_345084976.1">
    <property type="nucleotide sequence ID" value="NZ_BAABFA010000024.1"/>
</dbReference>
<feature type="transmembrane region" description="Helical" evidence="2">
    <location>
        <begin position="172"/>
        <end position="198"/>
    </location>
</feature>
<feature type="transmembrane region" description="Helical" evidence="2">
    <location>
        <begin position="29"/>
        <end position="52"/>
    </location>
</feature>
<evidence type="ECO:0008006" key="5">
    <source>
        <dbReference type="Google" id="ProtNLM"/>
    </source>
</evidence>
<evidence type="ECO:0000313" key="3">
    <source>
        <dbReference type="EMBL" id="GAA4469766.1"/>
    </source>
</evidence>
<proteinExistence type="predicted"/>
<feature type="transmembrane region" description="Helical" evidence="2">
    <location>
        <begin position="231"/>
        <end position="248"/>
    </location>
</feature>
<accession>A0ABP8NN11</accession>
<feature type="transmembrane region" description="Helical" evidence="2">
    <location>
        <begin position="260"/>
        <end position="289"/>
    </location>
</feature>
<keyword evidence="2" id="KW-1133">Transmembrane helix</keyword>
<feature type="transmembrane region" description="Helical" evidence="2">
    <location>
        <begin position="64"/>
        <end position="81"/>
    </location>
</feature>
<keyword evidence="2" id="KW-0472">Membrane</keyword>
<evidence type="ECO:0000256" key="2">
    <source>
        <dbReference type="SAM" id="Phobius"/>
    </source>
</evidence>
<feature type="transmembrane region" description="Helical" evidence="2">
    <location>
        <begin position="101"/>
        <end position="118"/>
    </location>
</feature>
<evidence type="ECO:0000256" key="1">
    <source>
        <dbReference type="SAM" id="MobiDB-lite"/>
    </source>
</evidence>
<keyword evidence="4" id="KW-1185">Reference proteome</keyword>
<feature type="transmembrane region" description="Helical" evidence="2">
    <location>
        <begin position="398"/>
        <end position="421"/>
    </location>
</feature>
<feature type="transmembrane region" description="Helical" evidence="2">
    <location>
        <begin position="427"/>
        <end position="445"/>
    </location>
</feature>
<evidence type="ECO:0000313" key="4">
    <source>
        <dbReference type="Proteomes" id="UP001500067"/>
    </source>
</evidence>
<name>A0ABP8NN11_9BACT</name>
<protein>
    <recommendedName>
        <fullName evidence="5">Glycosyltransferase RgtA/B/C/D-like domain-containing protein</fullName>
    </recommendedName>
</protein>
<organism evidence="3 4">
    <name type="scientific">Nemorincola caseinilytica</name>
    <dbReference type="NCBI Taxonomy" id="2054315"/>
    <lineage>
        <taxon>Bacteria</taxon>
        <taxon>Pseudomonadati</taxon>
        <taxon>Bacteroidota</taxon>
        <taxon>Chitinophagia</taxon>
        <taxon>Chitinophagales</taxon>
        <taxon>Chitinophagaceae</taxon>
        <taxon>Nemorincola</taxon>
    </lineage>
</organism>
<comment type="caution">
    <text evidence="3">The sequence shown here is derived from an EMBL/GenBank/DDBJ whole genome shotgun (WGS) entry which is preliminary data.</text>
</comment>
<feature type="transmembrane region" description="Helical" evidence="2">
    <location>
        <begin position="368"/>
        <end position="386"/>
    </location>
</feature>
<dbReference type="EMBL" id="BAABFA010000024">
    <property type="protein sequence ID" value="GAA4469766.1"/>
    <property type="molecule type" value="Genomic_DNA"/>
</dbReference>
<feature type="compositionally biased region" description="Low complexity" evidence="1">
    <location>
        <begin position="466"/>
        <end position="477"/>
    </location>
</feature>
<feature type="transmembrane region" description="Helical" evidence="2">
    <location>
        <begin position="204"/>
        <end position="224"/>
    </location>
</feature>
<sequence length="484" mass="55126">MNLTGLIFLLFAHYFTGRGIVRLFRVEMTAVALFCFSLICGVTVHSMVPCIMELLHVPITVPNMYAWLAGSAVLFSIPLLLNIKQTKMPRLELPQLYELPFILIFLGLAAVSVWRCWYFPPTPRDVLTGTELIAEFTVKEHTMRNSVFSVDYRLNGAANNMFKSPFITGLQVIYKMLVLPFGQLWLSVLFIAFTTWLYTLIRSIVHPLLAGILMLIYFAIPDLFAYTYIILYDYSNMIFFFAGFYFMMRYLDNDRMNELLWVTFLFGMATYIRSETLVLAAVVVVLMAWYQYRAKMPLKKIAIRAAVFMAGPLLFNFILSNVFIRNLVPAEFKLGDLLNHDMTNVSELFARYKELLMDLMFSSKGEQVFAHFYIFFLAVLGIDIVATRKFSKDGGLALWGVLVVFLTLGLLCFLIPSHTVINSAKRGLFKLIPLMVLYMAHSGILQKLSAYLRRKEEAATQKGTVAAAPAERATPAPKQVKGKK</sequence>
<dbReference type="Proteomes" id="UP001500067">
    <property type="component" value="Unassembled WGS sequence"/>
</dbReference>
<reference evidence="4" key="1">
    <citation type="journal article" date="2019" name="Int. J. Syst. Evol. Microbiol.">
        <title>The Global Catalogue of Microorganisms (GCM) 10K type strain sequencing project: providing services to taxonomists for standard genome sequencing and annotation.</title>
        <authorList>
            <consortium name="The Broad Institute Genomics Platform"/>
            <consortium name="The Broad Institute Genome Sequencing Center for Infectious Disease"/>
            <person name="Wu L."/>
            <person name="Ma J."/>
        </authorList>
    </citation>
    <scope>NUCLEOTIDE SEQUENCE [LARGE SCALE GENOMIC DNA]</scope>
    <source>
        <strain evidence="4">JCM 32105</strain>
    </source>
</reference>
<keyword evidence="2" id="KW-0812">Transmembrane</keyword>